<dbReference type="AlphaFoldDB" id="A0A0G1RII8"/>
<reference evidence="1 2" key="1">
    <citation type="journal article" date="2015" name="Nature">
        <title>rRNA introns, odd ribosomes, and small enigmatic genomes across a large radiation of phyla.</title>
        <authorList>
            <person name="Brown C.T."/>
            <person name="Hug L.A."/>
            <person name="Thomas B.C."/>
            <person name="Sharon I."/>
            <person name="Castelle C.J."/>
            <person name="Singh A."/>
            <person name="Wilkins M.J."/>
            <person name="Williams K.H."/>
            <person name="Banfield J.F."/>
        </authorList>
    </citation>
    <scope>NUCLEOTIDE SEQUENCE [LARGE SCALE GENOMIC DNA]</scope>
</reference>
<evidence type="ECO:0000313" key="1">
    <source>
        <dbReference type="EMBL" id="KKU20735.1"/>
    </source>
</evidence>
<organism evidence="1 2">
    <name type="scientific">Candidatus Nomurabacteria bacterium GW2011_GWA1_46_11</name>
    <dbReference type="NCBI Taxonomy" id="1618732"/>
    <lineage>
        <taxon>Bacteria</taxon>
        <taxon>Candidatus Nomuraibacteriota</taxon>
    </lineage>
</organism>
<name>A0A0G1RII8_9BACT</name>
<gene>
    <name evidence="1" type="ORF">UX31_C0030G0008</name>
</gene>
<sequence length="137" mass="15370">MMKKLFLIIGLILIIGFIGASYTWLKLNSGTGDEIKIGKIVFDYAELENLQKEVDKGHQPWRLDPLLVAKTELPQSGFTSQDIQTTEFPSYEEKDLGLGLTSLVFELAHKGRMYSVTIGQPISGIGKIWAITEIQRK</sequence>
<accession>A0A0G1RII8</accession>
<proteinExistence type="predicted"/>
<dbReference type="EMBL" id="LCLS01000030">
    <property type="protein sequence ID" value="KKU20735.1"/>
    <property type="molecule type" value="Genomic_DNA"/>
</dbReference>
<dbReference type="Proteomes" id="UP000034107">
    <property type="component" value="Unassembled WGS sequence"/>
</dbReference>
<comment type="caution">
    <text evidence="1">The sequence shown here is derived from an EMBL/GenBank/DDBJ whole genome shotgun (WGS) entry which is preliminary data.</text>
</comment>
<evidence type="ECO:0000313" key="2">
    <source>
        <dbReference type="Proteomes" id="UP000034107"/>
    </source>
</evidence>
<protein>
    <submittedName>
        <fullName evidence="1">Uncharacterized protein</fullName>
    </submittedName>
</protein>